<dbReference type="Gene3D" id="3.40.50.1460">
    <property type="match status" value="1"/>
</dbReference>
<reference evidence="2 4" key="1">
    <citation type="journal article" date="2012" name="Nature">
        <title>Algal genomes reveal evolutionary mosaicism and the fate of nucleomorphs.</title>
        <authorList>
            <consortium name="DOE Joint Genome Institute"/>
            <person name="Curtis B.A."/>
            <person name="Tanifuji G."/>
            <person name="Burki F."/>
            <person name="Gruber A."/>
            <person name="Irimia M."/>
            <person name="Maruyama S."/>
            <person name="Arias M.C."/>
            <person name="Ball S.G."/>
            <person name="Gile G.H."/>
            <person name="Hirakawa Y."/>
            <person name="Hopkins J.F."/>
            <person name="Kuo A."/>
            <person name="Rensing S.A."/>
            <person name="Schmutz J."/>
            <person name="Symeonidi A."/>
            <person name="Elias M."/>
            <person name="Eveleigh R.J."/>
            <person name="Herman E.K."/>
            <person name="Klute M.J."/>
            <person name="Nakayama T."/>
            <person name="Obornik M."/>
            <person name="Reyes-Prieto A."/>
            <person name="Armbrust E.V."/>
            <person name="Aves S.J."/>
            <person name="Beiko R.G."/>
            <person name="Coutinho P."/>
            <person name="Dacks J.B."/>
            <person name="Durnford D.G."/>
            <person name="Fast N.M."/>
            <person name="Green B.R."/>
            <person name="Grisdale C.J."/>
            <person name="Hempel F."/>
            <person name="Henrissat B."/>
            <person name="Hoppner M.P."/>
            <person name="Ishida K."/>
            <person name="Kim E."/>
            <person name="Koreny L."/>
            <person name="Kroth P.G."/>
            <person name="Liu Y."/>
            <person name="Malik S.B."/>
            <person name="Maier U.G."/>
            <person name="McRose D."/>
            <person name="Mock T."/>
            <person name="Neilson J.A."/>
            <person name="Onodera N.T."/>
            <person name="Poole A.M."/>
            <person name="Pritham E.J."/>
            <person name="Richards T.A."/>
            <person name="Rocap G."/>
            <person name="Roy S.W."/>
            <person name="Sarai C."/>
            <person name="Schaack S."/>
            <person name="Shirato S."/>
            <person name="Slamovits C.H."/>
            <person name="Spencer D.F."/>
            <person name="Suzuki S."/>
            <person name="Worden A.Z."/>
            <person name="Zauner S."/>
            <person name="Barry K."/>
            <person name="Bell C."/>
            <person name="Bharti A.K."/>
            <person name="Crow J.A."/>
            <person name="Grimwood J."/>
            <person name="Kramer R."/>
            <person name="Lindquist E."/>
            <person name="Lucas S."/>
            <person name="Salamov A."/>
            <person name="McFadden G.I."/>
            <person name="Lane C.E."/>
            <person name="Keeling P.J."/>
            <person name="Gray M.W."/>
            <person name="Grigoriev I.V."/>
            <person name="Archibald J.M."/>
        </authorList>
    </citation>
    <scope>NUCLEOTIDE SEQUENCE</scope>
    <source>
        <strain evidence="2 4">CCMP2712</strain>
    </source>
</reference>
<organism evidence="2">
    <name type="scientific">Guillardia theta (strain CCMP2712)</name>
    <name type="common">Cryptophyte</name>
    <dbReference type="NCBI Taxonomy" id="905079"/>
    <lineage>
        <taxon>Eukaryota</taxon>
        <taxon>Cryptophyceae</taxon>
        <taxon>Pyrenomonadales</taxon>
        <taxon>Geminigeraceae</taxon>
        <taxon>Guillardia</taxon>
    </lineage>
</organism>
<dbReference type="InterPro" id="IPR029030">
    <property type="entry name" value="Caspase-like_dom_sf"/>
</dbReference>
<reference evidence="4" key="2">
    <citation type="submission" date="2012-11" db="EMBL/GenBank/DDBJ databases">
        <authorList>
            <person name="Kuo A."/>
            <person name="Curtis B.A."/>
            <person name="Tanifuji G."/>
            <person name="Burki F."/>
            <person name="Gruber A."/>
            <person name="Irimia M."/>
            <person name="Maruyama S."/>
            <person name="Arias M.C."/>
            <person name="Ball S.G."/>
            <person name="Gile G.H."/>
            <person name="Hirakawa Y."/>
            <person name="Hopkins J.F."/>
            <person name="Rensing S.A."/>
            <person name="Schmutz J."/>
            <person name="Symeonidi A."/>
            <person name="Elias M."/>
            <person name="Eveleigh R.J."/>
            <person name="Herman E.K."/>
            <person name="Klute M.J."/>
            <person name="Nakayama T."/>
            <person name="Obornik M."/>
            <person name="Reyes-Prieto A."/>
            <person name="Armbrust E.V."/>
            <person name="Aves S.J."/>
            <person name="Beiko R.G."/>
            <person name="Coutinho P."/>
            <person name="Dacks J.B."/>
            <person name="Durnford D.G."/>
            <person name="Fast N.M."/>
            <person name="Green B.R."/>
            <person name="Grisdale C."/>
            <person name="Hempe F."/>
            <person name="Henrissat B."/>
            <person name="Hoppner M.P."/>
            <person name="Ishida K.-I."/>
            <person name="Kim E."/>
            <person name="Koreny L."/>
            <person name="Kroth P.G."/>
            <person name="Liu Y."/>
            <person name="Malik S.-B."/>
            <person name="Maier U.G."/>
            <person name="McRose D."/>
            <person name="Mock T."/>
            <person name="Neilson J.A."/>
            <person name="Onodera N.T."/>
            <person name="Poole A.M."/>
            <person name="Pritham E.J."/>
            <person name="Richards T.A."/>
            <person name="Rocap G."/>
            <person name="Roy S.W."/>
            <person name="Sarai C."/>
            <person name="Schaack S."/>
            <person name="Shirato S."/>
            <person name="Slamovits C.H."/>
            <person name="Spencer D.F."/>
            <person name="Suzuki S."/>
            <person name="Worden A.Z."/>
            <person name="Zauner S."/>
            <person name="Barry K."/>
            <person name="Bell C."/>
            <person name="Bharti A.K."/>
            <person name="Crow J.A."/>
            <person name="Grimwood J."/>
            <person name="Kramer R."/>
            <person name="Lindquist E."/>
            <person name="Lucas S."/>
            <person name="Salamov A."/>
            <person name="McFadden G.I."/>
            <person name="Lane C.E."/>
            <person name="Keeling P.J."/>
            <person name="Gray M.W."/>
            <person name="Grigoriev I.V."/>
            <person name="Archibald J.M."/>
        </authorList>
    </citation>
    <scope>NUCLEOTIDE SEQUENCE</scope>
    <source>
        <strain evidence="4">CCMP2712</strain>
    </source>
</reference>
<dbReference type="EnsemblProtists" id="EKX52001">
    <property type="protein sequence ID" value="EKX52001"/>
    <property type="gene ID" value="GUITHDRAFT_102616"/>
</dbReference>
<evidence type="ECO:0000259" key="1">
    <source>
        <dbReference type="Pfam" id="PF00656"/>
    </source>
</evidence>
<dbReference type="Proteomes" id="UP000011087">
    <property type="component" value="Unassembled WGS sequence"/>
</dbReference>
<proteinExistence type="predicted"/>
<dbReference type="HOGENOM" id="CLU_267215_0_0_1"/>
<dbReference type="AlphaFoldDB" id="L1JTV8"/>
<dbReference type="Pfam" id="PF00656">
    <property type="entry name" value="Peptidase_C14"/>
    <property type="match status" value="1"/>
</dbReference>
<accession>L1JTV8</accession>
<protein>
    <recommendedName>
        <fullName evidence="1">Peptidase C14 caspase domain-containing protein</fullName>
    </recommendedName>
</protein>
<evidence type="ECO:0000313" key="2">
    <source>
        <dbReference type="EMBL" id="EKX52001.1"/>
    </source>
</evidence>
<keyword evidence="4" id="KW-1185">Reference proteome</keyword>
<dbReference type="RefSeq" id="XP_005838981.1">
    <property type="nucleotide sequence ID" value="XM_005838924.1"/>
</dbReference>
<dbReference type="InterPro" id="IPR011600">
    <property type="entry name" value="Pept_C14_caspase"/>
</dbReference>
<dbReference type="KEGG" id="gtt:GUITHDRAFT_102616"/>
<dbReference type="GeneID" id="17308397"/>
<dbReference type="SUPFAM" id="SSF52129">
    <property type="entry name" value="Caspase-like"/>
    <property type="match status" value="1"/>
</dbReference>
<evidence type="ECO:0000313" key="3">
    <source>
        <dbReference type="EnsemblProtists" id="EKX52001"/>
    </source>
</evidence>
<evidence type="ECO:0000313" key="4">
    <source>
        <dbReference type="Proteomes" id="UP000011087"/>
    </source>
</evidence>
<sequence>MPRQHPRIHALCIGAGEYQYIDKLDAPKDARAMHRKFEETPLCKCFLNVDPTSKEDMQKQLQELAESSYGRPPQVTFIFYAGHGCQLTSGPLAMLPCNFKAAEEETMMEEGTFTLDELLDILYESHWSWNKIPVVFVMDACRESIQGHSLALEAAEPRRPARTSIFCSCSRGQLASDESSFFQDLLDPEHGIFAINQPLFDGLMFALDQSRARVTEQWARSISPEDVPKKFCIKEDKTAKADVDQIEAAGRRGIETSQQRTSPDAATVAAYSPRASEKIEHLQSSLVQVCKGALNSFAAGTSPGKAMFVFLSLFLRYEETEFGESWLIPCLHGLLSQGVKEVSEMINSHLMKNTITSSSLKQWIAEKCPGIDQSKLVFAALDFSVRTELQRCSNDNPDMARRESEGWVTNVANVCYTDAITVNVAMDMANEYLSSRLAALLSIQVFERIVETGSYVVFMRMSPLTSACLSQFLAEQVRKRLHGETGADQVFRTWISSSGWLSSTSEHRELRQYLDEDEEKHLMEILRGVGQLQHFVDLTRVEGQGALSLLKKQDATSSSPPLVNLIELVLKGDETSKWSRFWRGVAAIWTHAQERGTSVEAVIMRLNERGICLDMFDNTCLVRENELKEQLESSERAASILRMWWARPEEIKQGGDWLRERQQRSEGAQVGRTDLEEIFKAGMDVSRLVMRRRKREIRDERDSQEMKMNKMCQVNLWVAGEKQGQALRDQPQSADVTAICSFSGSFDSFPRVIEGMQESVLTYSSPSKTSLLLRVMLREVLALGFPPDLSELWAELERLQLAAGKELDFVGMCGNILYDVIVKSSQDARAWIQRNIFGMTAEELTSALRHHASNNSKHELLSGCFLSVNLTHFWLRKNLILDSITQLEDALEVFLFKFEDQTNRKRAVEEYLKKILVVLDACRLSLSLRSIETELLHQESCVVVLKMPAVFGKMLLYLMENDCEINGSLNQQRLDRIVSDWLTPTHKLVSVREWFAALSSSLPNVGDVSSRCERGRQGLKEQLGNMMTAVADQVMVGMIREGLGLLQEQDEVFTILRMFILDEQKLDERQHEKCVMIKSSTSRRPRIATRGMRSAPAAPASSDKEWALLTLGELHDFCGSSSYVLQVIVEESDDDETETRRLQAVEVGETYRRYRVTRDFVVSVSLVNFGSSDVVLQTFYKSDEGEAEDEGPITLKPWAHTSLENLQTKLDEGQERDTIILEDRRQATTLRLFFEA</sequence>
<reference evidence="3" key="3">
    <citation type="submission" date="2016-03" db="UniProtKB">
        <authorList>
            <consortium name="EnsemblProtists"/>
        </authorList>
    </citation>
    <scope>IDENTIFICATION</scope>
</reference>
<name>L1JTV8_GUITC</name>
<dbReference type="GO" id="GO:0006508">
    <property type="term" value="P:proteolysis"/>
    <property type="evidence" value="ECO:0007669"/>
    <property type="project" value="InterPro"/>
</dbReference>
<feature type="domain" description="Peptidase C14 caspase" evidence="1">
    <location>
        <begin position="9"/>
        <end position="185"/>
    </location>
</feature>
<dbReference type="EMBL" id="JH992974">
    <property type="protein sequence ID" value="EKX52001.1"/>
    <property type="molecule type" value="Genomic_DNA"/>
</dbReference>
<dbReference type="PaxDb" id="55529-EKX52001"/>
<dbReference type="GO" id="GO:0004197">
    <property type="term" value="F:cysteine-type endopeptidase activity"/>
    <property type="evidence" value="ECO:0007669"/>
    <property type="project" value="InterPro"/>
</dbReference>
<gene>
    <name evidence="2" type="ORF">GUITHDRAFT_102616</name>
</gene>